<proteinExistence type="predicted"/>
<dbReference type="PANTHER" id="PTHR24075">
    <property type="entry name" value="SEC63 DOMAIN-CONTAINING"/>
    <property type="match status" value="1"/>
</dbReference>
<feature type="compositionally biased region" description="Acidic residues" evidence="9">
    <location>
        <begin position="753"/>
        <end position="782"/>
    </location>
</feature>
<keyword evidence="3 10" id="KW-0812">Transmembrane</keyword>
<evidence type="ECO:0000256" key="5">
    <source>
        <dbReference type="ARBA" id="ARBA00022927"/>
    </source>
</evidence>
<dbReference type="GO" id="GO:0008320">
    <property type="term" value="F:protein transmembrane transporter activity"/>
    <property type="evidence" value="ECO:0007669"/>
    <property type="project" value="TreeGrafter"/>
</dbReference>
<dbReference type="PANTHER" id="PTHR24075:SF0">
    <property type="entry name" value="TRANSLOCATION PROTEIN SEC63 HOMOLOG"/>
    <property type="match status" value="1"/>
</dbReference>
<reference evidence="13" key="1">
    <citation type="submission" date="2025-08" db="UniProtKB">
        <authorList>
            <consortium name="RefSeq"/>
        </authorList>
    </citation>
    <scope>IDENTIFICATION</scope>
    <source>
        <tissue evidence="13">Gonads</tissue>
    </source>
</reference>
<keyword evidence="4" id="KW-0256">Endoplasmic reticulum</keyword>
<feature type="transmembrane region" description="Helical" evidence="10">
    <location>
        <begin position="75"/>
        <end position="92"/>
    </location>
</feature>
<dbReference type="InParanoid" id="A0A1S3H7E2"/>
<protein>
    <submittedName>
        <fullName evidence="13">Translocation protein SEC63 homolog</fullName>
    </submittedName>
</protein>
<feature type="domain" description="J" evidence="11">
    <location>
        <begin position="105"/>
        <end position="167"/>
    </location>
</feature>
<sequence length="782" mass="90256">MAGMKFEYDEKGGTFYYFLLSFCALIVIPATYYLWPRKTKKDDEKSKRQCYCEPCLLKRTHVNSKDSYSNLKKRATQVVLIIGWVILIFLAYKVSTLELDHVEYDPFVELEIDREASQGEIKKAYRKLSLKYHPDKEGGDPHKFMRIAKAYAALTDEESRNNWMLHGNPDGPGATQFGIALPKWIVEKENSIWVLALYGLAFIIILPIVVGTWWYKSIKFSADQILLDTTQLYLFFFHKTPNMIIRRVIMILAGSFEFEKSHNNEIVERPSDNEELPPLMKYLPNLQEKNKEKPLCFPYSVKARILLHAHFSRLELPRNTLELDKNYILKKCPYLVNEMVNTVAQLVALAYAGRAQHLPRLETVENVMKVSQMLVQALWETKSPLLQLPHISEDMLKHFVTRKRNIRSIKQFASMNEEDRRLLLRTLSDSEYRDVMNVCAQMPHIDLTIKSEVIDEEDSSITAGSIVTATVTLVRKNIEEMFNIDGGEEEEDGEEKEEGQENDNEEEEDQEDEENKEANEVTDSPKRKTKPWEKQQKKKKGKGGGKNKKKAPKQPYKRPVATNGNAPGQGDQNTGVSSEGVEDVPKKPKKEKNSDREDGSESENESDSDVSGGENEKDENEDSHKEGGEDDDEDPEWMKKFQKQAKKENSLETKSKISHSVHCPYFPLDKQEYWWLYVADRKNHQLITAPVLVTSLRDTEELQITFKAPDKPGIYQFSVNLRSDSYMDFDITQNIKLDVKEAKKIENHPQWDISDEEDENKDDEDEDVTDSEASSEEDSDEE</sequence>
<keyword evidence="6 10" id="KW-1133">Transmembrane helix</keyword>
<dbReference type="FunFam" id="1.10.3380.10:FF:000011">
    <property type="entry name" value="Translocation protein SEC63"/>
    <property type="match status" value="1"/>
</dbReference>
<dbReference type="SUPFAM" id="SSF81296">
    <property type="entry name" value="E set domains"/>
    <property type="match status" value="1"/>
</dbReference>
<evidence type="ECO:0000256" key="4">
    <source>
        <dbReference type="ARBA" id="ARBA00022824"/>
    </source>
</evidence>
<dbReference type="KEGG" id="lak:106152096"/>
<dbReference type="Gene3D" id="1.10.3380.10">
    <property type="entry name" value="Sec63 N-terminal domain-like domain"/>
    <property type="match status" value="1"/>
</dbReference>
<dbReference type="AlphaFoldDB" id="A0A1S3H7E2"/>
<evidence type="ECO:0000256" key="3">
    <source>
        <dbReference type="ARBA" id="ARBA00022692"/>
    </source>
</evidence>
<keyword evidence="12" id="KW-1185">Reference proteome</keyword>
<keyword evidence="2" id="KW-0813">Transport</keyword>
<organism evidence="12 13">
    <name type="scientific">Lingula anatina</name>
    <name type="common">Brachiopod</name>
    <name type="synonym">Lingula unguis</name>
    <dbReference type="NCBI Taxonomy" id="7574"/>
    <lineage>
        <taxon>Eukaryota</taxon>
        <taxon>Metazoa</taxon>
        <taxon>Spiralia</taxon>
        <taxon>Lophotrochozoa</taxon>
        <taxon>Brachiopoda</taxon>
        <taxon>Linguliformea</taxon>
        <taxon>Lingulata</taxon>
        <taxon>Lingulida</taxon>
        <taxon>Linguloidea</taxon>
        <taxon>Lingulidae</taxon>
        <taxon>Lingula</taxon>
    </lineage>
</organism>
<dbReference type="SUPFAM" id="SSF46565">
    <property type="entry name" value="Chaperone J-domain"/>
    <property type="match status" value="1"/>
</dbReference>
<name>A0A1S3H7E2_LINAN</name>
<keyword evidence="7 10" id="KW-0472">Membrane</keyword>
<keyword evidence="8" id="KW-0143">Chaperone</keyword>
<evidence type="ECO:0000256" key="7">
    <source>
        <dbReference type="ARBA" id="ARBA00023136"/>
    </source>
</evidence>
<dbReference type="GO" id="GO:0031207">
    <property type="term" value="C:Sec62/Sec63 complex"/>
    <property type="evidence" value="ECO:0007669"/>
    <property type="project" value="TreeGrafter"/>
</dbReference>
<dbReference type="SMART" id="SM00973">
    <property type="entry name" value="Sec63"/>
    <property type="match status" value="1"/>
</dbReference>
<dbReference type="FunFam" id="1.10.287.110:FF:000063">
    <property type="entry name" value="Translocation protein SEC63"/>
    <property type="match status" value="1"/>
</dbReference>
<dbReference type="Pfam" id="PF00226">
    <property type="entry name" value="DnaJ"/>
    <property type="match status" value="1"/>
</dbReference>
<feature type="transmembrane region" description="Helical" evidence="10">
    <location>
        <begin position="15"/>
        <end position="35"/>
    </location>
</feature>
<dbReference type="InterPro" id="IPR036869">
    <property type="entry name" value="J_dom_sf"/>
</dbReference>
<dbReference type="STRING" id="7574.A0A1S3H7E2"/>
<evidence type="ECO:0000256" key="6">
    <source>
        <dbReference type="ARBA" id="ARBA00022989"/>
    </source>
</evidence>
<dbReference type="GO" id="GO:0006620">
    <property type="term" value="P:post-translational protein targeting to endoplasmic reticulum membrane"/>
    <property type="evidence" value="ECO:0007669"/>
    <property type="project" value="TreeGrafter"/>
</dbReference>
<dbReference type="Gene3D" id="2.60.40.150">
    <property type="entry name" value="C2 domain"/>
    <property type="match status" value="1"/>
</dbReference>
<dbReference type="Pfam" id="PF02889">
    <property type="entry name" value="Sec63"/>
    <property type="match status" value="2"/>
</dbReference>
<gene>
    <name evidence="13" type="primary">LOC106152096</name>
</gene>
<dbReference type="PRINTS" id="PR00625">
    <property type="entry name" value="JDOMAIN"/>
</dbReference>
<dbReference type="InterPro" id="IPR014756">
    <property type="entry name" value="Ig_E-set"/>
</dbReference>
<comment type="subcellular location">
    <subcellularLocation>
        <location evidence="1">Endoplasmic reticulum membrane</location>
        <topology evidence="1">Multi-pass membrane protein</topology>
    </subcellularLocation>
</comment>
<dbReference type="CDD" id="cd06257">
    <property type="entry name" value="DnaJ"/>
    <property type="match status" value="1"/>
</dbReference>
<keyword evidence="5" id="KW-0653">Protein transport</keyword>
<feature type="compositionally biased region" description="Acidic residues" evidence="9">
    <location>
        <begin position="486"/>
        <end position="515"/>
    </location>
</feature>
<dbReference type="InterPro" id="IPR001623">
    <property type="entry name" value="DnaJ_domain"/>
</dbReference>
<evidence type="ECO:0000313" key="12">
    <source>
        <dbReference type="Proteomes" id="UP000085678"/>
    </source>
</evidence>
<feature type="compositionally biased region" description="Basic residues" evidence="9">
    <location>
        <begin position="536"/>
        <end position="556"/>
    </location>
</feature>
<dbReference type="GO" id="GO:0006614">
    <property type="term" value="P:SRP-dependent cotranslational protein targeting to membrane"/>
    <property type="evidence" value="ECO:0007669"/>
    <property type="project" value="TreeGrafter"/>
</dbReference>
<feature type="transmembrane region" description="Helical" evidence="10">
    <location>
        <begin position="192"/>
        <end position="215"/>
    </location>
</feature>
<accession>A0A1S3H7E2</accession>
<evidence type="ECO:0000256" key="2">
    <source>
        <dbReference type="ARBA" id="ARBA00022448"/>
    </source>
</evidence>
<evidence type="ECO:0000256" key="10">
    <source>
        <dbReference type="SAM" id="Phobius"/>
    </source>
</evidence>
<evidence type="ECO:0000256" key="9">
    <source>
        <dbReference type="SAM" id="MobiDB-lite"/>
    </source>
</evidence>
<feature type="compositionally biased region" description="Basic and acidic residues" evidence="9">
    <location>
        <begin position="583"/>
        <end position="599"/>
    </location>
</feature>
<dbReference type="GO" id="GO:0003723">
    <property type="term" value="F:RNA binding"/>
    <property type="evidence" value="ECO:0007669"/>
    <property type="project" value="TreeGrafter"/>
</dbReference>
<dbReference type="OrthoDB" id="1734229at2759"/>
<dbReference type="InterPro" id="IPR004179">
    <property type="entry name" value="Sec63-dom"/>
</dbReference>
<dbReference type="PROSITE" id="PS50076">
    <property type="entry name" value="DNAJ_2"/>
    <property type="match status" value="1"/>
</dbReference>
<feature type="compositionally biased region" description="Polar residues" evidence="9">
    <location>
        <begin position="562"/>
        <end position="577"/>
    </location>
</feature>
<dbReference type="SMART" id="SM00271">
    <property type="entry name" value="DnaJ"/>
    <property type="match status" value="1"/>
</dbReference>
<feature type="region of interest" description="Disordered" evidence="9">
    <location>
        <begin position="746"/>
        <end position="782"/>
    </location>
</feature>
<feature type="region of interest" description="Disordered" evidence="9">
    <location>
        <begin position="483"/>
        <end position="636"/>
    </location>
</feature>
<dbReference type="Proteomes" id="UP000085678">
    <property type="component" value="Unplaced"/>
</dbReference>
<dbReference type="Gene3D" id="1.10.287.110">
    <property type="entry name" value="DnaJ domain"/>
    <property type="match status" value="1"/>
</dbReference>
<dbReference type="GeneID" id="106152096"/>
<dbReference type="Gene3D" id="1.10.150.20">
    <property type="entry name" value="5' to 3' exonuclease, C-terminal subdomain"/>
    <property type="match status" value="1"/>
</dbReference>
<dbReference type="InterPro" id="IPR035892">
    <property type="entry name" value="C2_domain_sf"/>
</dbReference>
<evidence type="ECO:0000256" key="8">
    <source>
        <dbReference type="ARBA" id="ARBA00023186"/>
    </source>
</evidence>
<evidence type="ECO:0000259" key="11">
    <source>
        <dbReference type="PROSITE" id="PS50076"/>
    </source>
</evidence>
<dbReference type="FunCoup" id="A0A1S3H7E2">
    <property type="interactions" value="2588"/>
</dbReference>
<dbReference type="RefSeq" id="XP_013381039.1">
    <property type="nucleotide sequence ID" value="XM_013525585.1"/>
</dbReference>
<evidence type="ECO:0000313" key="13">
    <source>
        <dbReference type="RefSeq" id="XP_013381039.1"/>
    </source>
</evidence>
<feature type="compositionally biased region" description="Basic and acidic residues" evidence="9">
    <location>
        <begin position="516"/>
        <end position="535"/>
    </location>
</feature>
<dbReference type="SUPFAM" id="SSF158702">
    <property type="entry name" value="Sec63 N-terminal domain-like"/>
    <property type="match status" value="1"/>
</dbReference>
<evidence type="ECO:0000256" key="1">
    <source>
        <dbReference type="ARBA" id="ARBA00004477"/>
    </source>
</evidence>